<dbReference type="RefSeq" id="WP_234987097.1">
    <property type="nucleotide sequence ID" value="NZ_BJXU01000129.1"/>
</dbReference>
<evidence type="ECO:0000256" key="2">
    <source>
        <dbReference type="ARBA" id="ARBA00004953"/>
    </source>
</evidence>
<keyword evidence="7 9" id="KW-1133">Transmembrane helix</keyword>
<dbReference type="GO" id="GO:0005886">
    <property type="term" value="C:plasma membrane"/>
    <property type="evidence" value="ECO:0007669"/>
    <property type="project" value="UniProtKB-SubCell"/>
</dbReference>
<dbReference type="GO" id="GO:0048472">
    <property type="term" value="F:threonine-phosphate decarboxylase activity"/>
    <property type="evidence" value="ECO:0007669"/>
    <property type="project" value="InterPro"/>
</dbReference>
<evidence type="ECO:0000256" key="8">
    <source>
        <dbReference type="ARBA" id="ARBA00023136"/>
    </source>
</evidence>
<dbReference type="Proteomes" id="UP000184123">
    <property type="component" value="Unassembled WGS sequence"/>
</dbReference>
<evidence type="ECO:0000313" key="13">
    <source>
        <dbReference type="Proteomes" id="UP000321726"/>
    </source>
</evidence>
<proteinExistence type="inferred from homology"/>
<keyword evidence="8 9" id="KW-0472">Membrane</keyword>
<evidence type="ECO:0000256" key="1">
    <source>
        <dbReference type="ARBA" id="ARBA00004651"/>
    </source>
</evidence>
<evidence type="ECO:0000313" key="11">
    <source>
        <dbReference type="EMBL" id="SHM75122.1"/>
    </source>
</evidence>
<evidence type="ECO:0000313" key="10">
    <source>
        <dbReference type="EMBL" id="GEN25201.1"/>
    </source>
</evidence>
<dbReference type="HAMAP" id="MF_00024">
    <property type="entry name" value="CobD_CbiB"/>
    <property type="match status" value="1"/>
</dbReference>
<name>A0A1M7LBA1_9GAMM</name>
<keyword evidence="6 9" id="KW-0812">Transmembrane</keyword>
<comment type="caution">
    <text evidence="9">Lacks conserved residue(s) required for the propagation of feature annotation.</text>
</comment>
<feature type="transmembrane region" description="Helical" evidence="9">
    <location>
        <begin position="316"/>
        <end position="338"/>
    </location>
</feature>
<dbReference type="Pfam" id="PF03186">
    <property type="entry name" value="CobD_Cbib"/>
    <property type="match status" value="1"/>
</dbReference>
<dbReference type="Proteomes" id="UP000321726">
    <property type="component" value="Unassembled WGS sequence"/>
</dbReference>
<dbReference type="InterPro" id="IPR004485">
    <property type="entry name" value="Cobalamin_biosynth_CobD/CbiB"/>
</dbReference>
<dbReference type="EMBL" id="BJXU01000129">
    <property type="protein sequence ID" value="GEN25201.1"/>
    <property type="molecule type" value="Genomic_DNA"/>
</dbReference>
<dbReference type="GO" id="GO:0015420">
    <property type="term" value="F:ABC-type vitamin B12 transporter activity"/>
    <property type="evidence" value="ECO:0007669"/>
    <property type="project" value="UniProtKB-UniRule"/>
</dbReference>
<dbReference type="NCBIfam" id="TIGR00380">
    <property type="entry name" value="cobal_cbiB"/>
    <property type="match status" value="1"/>
</dbReference>
<comment type="subcellular location">
    <subcellularLocation>
        <location evidence="1 9">Cell membrane</location>
        <topology evidence="1 9">Multi-pass membrane protein</topology>
    </subcellularLocation>
</comment>
<dbReference type="GO" id="GO:0009236">
    <property type="term" value="P:cobalamin biosynthetic process"/>
    <property type="evidence" value="ECO:0007669"/>
    <property type="project" value="UniProtKB-UniRule"/>
</dbReference>
<gene>
    <name evidence="9" type="primary">cobD</name>
    <name evidence="10" type="synonym">cbiB</name>
    <name evidence="10" type="ORF">HCU01_31500</name>
    <name evidence="11" type="ORF">SAMN05660971_03777</name>
</gene>
<keyword evidence="13" id="KW-1185">Reference proteome</keyword>
<dbReference type="AlphaFoldDB" id="A0A1M7LBA1"/>
<keyword evidence="5 9" id="KW-0169">Cobalamin biosynthesis</keyword>
<evidence type="ECO:0000256" key="6">
    <source>
        <dbReference type="ARBA" id="ARBA00022692"/>
    </source>
</evidence>
<accession>A0A1M7LBA1</accession>
<dbReference type="UniPathway" id="UPA00148"/>
<comment type="similarity">
    <text evidence="3 9">Belongs to the CobD/CbiB family.</text>
</comment>
<dbReference type="PANTHER" id="PTHR34308">
    <property type="entry name" value="COBALAMIN BIOSYNTHESIS PROTEIN CBIB"/>
    <property type="match status" value="1"/>
</dbReference>
<reference evidence="10 13" key="2">
    <citation type="submission" date="2019-07" db="EMBL/GenBank/DDBJ databases">
        <title>Whole genome shotgun sequence of Halomonas cupida NBRC 102219.</title>
        <authorList>
            <person name="Hosoyama A."/>
            <person name="Uohara A."/>
            <person name="Ohji S."/>
            <person name="Ichikawa N."/>
        </authorList>
    </citation>
    <scope>NUCLEOTIDE SEQUENCE [LARGE SCALE GENOMIC DNA]</scope>
    <source>
        <strain evidence="10 13">NBRC 102219</strain>
    </source>
</reference>
<feature type="transmembrane region" description="Helical" evidence="9">
    <location>
        <begin position="80"/>
        <end position="106"/>
    </location>
</feature>
<evidence type="ECO:0000256" key="7">
    <source>
        <dbReference type="ARBA" id="ARBA00022989"/>
    </source>
</evidence>
<dbReference type="STRING" id="44933.SAMN05660971_03777"/>
<protein>
    <recommendedName>
        <fullName evidence="9">Cobalamin biosynthesis protein CobD</fullName>
    </recommendedName>
</protein>
<evidence type="ECO:0000313" key="12">
    <source>
        <dbReference type="Proteomes" id="UP000184123"/>
    </source>
</evidence>
<sequence length="347" mass="37094">MMSLAEILSPEVLALEVLAPEVLSPQLGVMILLALGLDLLIGDPRWLPHPVVLMGRLTGLLERHWNCGTARHKRWRGMGLTVTVVLGTWLIAAGLLAVLSAIHPLLGNLAEILLLASCLAVRGLVGAARAVYQPLARGDLAAAREAVSHIVGRDTSQLDERGVTRACVESVAENTVDGITAPLFWAVLGGAPLALAYKAVNTLDSMVGYRNERFADFGWASARLDDAANWLPARLTALAMWWVSWGVPRLHSSGAWRATRRQAPGHPSPNSGWPEAMAANLLGIQLGGRNQYGDQISQRALMGEPRQRLCGQHIKGALTCLYAGTLGVCVMLGGFILVRTLMAGGPI</sequence>
<evidence type="ECO:0000256" key="3">
    <source>
        <dbReference type="ARBA" id="ARBA00006263"/>
    </source>
</evidence>
<comment type="function">
    <text evidence="9">Converts cobyric acid to cobinamide by the addition of aminopropanol on the F carboxylic group.</text>
</comment>
<reference evidence="11 12" key="1">
    <citation type="submission" date="2016-11" db="EMBL/GenBank/DDBJ databases">
        <authorList>
            <person name="Jaros S."/>
            <person name="Januszkiewicz K."/>
            <person name="Wedrychowicz H."/>
        </authorList>
    </citation>
    <scope>NUCLEOTIDE SEQUENCE [LARGE SCALE GENOMIC DNA]</scope>
    <source>
        <strain evidence="11 12">DSM 4740</strain>
    </source>
</reference>
<dbReference type="EMBL" id="FRCA01000012">
    <property type="protein sequence ID" value="SHM75122.1"/>
    <property type="molecule type" value="Genomic_DNA"/>
</dbReference>
<comment type="pathway">
    <text evidence="2 9">Cofactor biosynthesis; adenosylcobalamin biosynthesis.</text>
</comment>
<keyword evidence="4 9" id="KW-1003">Cell membrane</keyword>
<dbReference type="PANTHER" id="PTHR34308:SF1">
    <property type="entry name" value="COBALAMIN BIOSYNTHESIS PROTEIN CBIB"/>
    <property type="match status" value="1"/>
</dbReference>
<organism evidence="11 12">
    <name type="scientific">Halomonas cupida</name>
    <dbReference type="NCBI Taxonomy" id="44933"/>
    <lineage>
        <taxon>Bacteria</taxon>
        <taxon>Pseudomonadati</taxon>
        <taxon>Pseudomonadota</taxon>
        <taxon>Gammaproteobacteria</taxon>
        <taxon>Oceanospirillales</taxon>
        <taxon>Halomonadaceae</taxon>
        <taxon>Halomonas</taxon>
    </lineage>
</organism>
<evidence type="ECO:0000256" key="4">
    <source>
        <dbReference type="ARBA" id="ARBA00022475"/>
    </source>
</evidence>
<evidence type="ECO:0000256" key="9">
    <source>
        <dbReference type="HAMAP-Rule" id="MF_00024"/>
    </source>
</evidence>
<evidence type="ECO:0000256" key="5">
    <source>
        <dbReference type="ARBA" id="ARBA00022573"/>
    </source>
</evidence>